<feature type="transmembrane region" description="Helical" evidence="6">
    <location>
        <begin position="97"/>
        <end position="114"/>
    </location>
</feature>
<feature type="transmembrane region" description="Helical" evidence="6">
    <location>
        <begin position="301"/>
        <end position="320"/>
    </location>
</feature>
<evidence type="ECO:0000256" key="2">
    <source>
        <dbReference type="ARBA" id="ARBA00022475"/>
    </source>
</evidence>
<dbReference type="Proteomes" id="UP000287233">
    <property type="component" value="Chromosome"/>
</dbReference>
<feature type="transmembrane region" description="Helical" evidence="6">
    <location>
        <begin position="200"/>
        <end position="220"/>
    </location>
</feature>
<keyword evidence="5 6" id="KW-0472">Membrane</keyword>
<dbReference type="KEGG" id="bih:BIP78_0387"/>
<sequence length="368" mass="39355">MKRLGPFIVERRLTPPRHVVFGVSLLAVAVALLLAALVFWAYGVSPWRAYAEIGRGTLGTVGGLSDIVRRAIPLILCGVGLTLSFRAQFWNIGAEGQLLAGAVAASGVALFVPTPDGLRLPLMFLAGFGAGALWAVIPALLRVKLRVNEVISTLMMNYIMAYIVEWLVHGPWKGPTMRGFAYTDMFPVAARLPFLSGTRVHWPTLVVGVTAAILVALLLARTRLGYEIRVVGQSPDAGRYAGINFTTVLALALVVSGGLAALAGVGEVAGVHWRLRSPSHISMGYGYTAIIVAWLARGSPVAAIFTALLFGLIFAAGDLMKTTLGLPFQITGVFNGLILFSLISSDLLMYWRVRVAAKERQWTGQAGS</sequence>
<dbReference type="AlphaFoldDB" id="A0A410FT15"/>
<dbReference type="GO" id="GO:0005886">
    <property type="term" value="C:plasma membrane"/>
    <property type="evidence" value="ECO:0007669"/>
    <property type="project" value="UniProtKB-SubCell"/>
</dbReference>
<dbReference type="GO" id="GO:0022857">
    <property type="term" value="F:transmembrane transporter activity"/>
    <property type="evidence" value="ECO:0007669"/>
    <property type="project" value="InterPro"/>
</dbReference>
<evidence type="ECO:0000256" key="5">
    <source>
        <dbReference type="ARBA" id="ARBA00023136"/>
    </source>
</evidence>
<organism evidence="7 8">
    <name type="scientific">Bipolaricaulis sibiricus</name>
    <dbReference type="NCBI Taxonomy" id="2501609"/>
    <lineage>
        <taxon>Bacteria</taxon>
        <taxon>Candidatus Bipolaricaulota</taxon>
        <taxon>Candidatus Bipolaricaulia</taxon>
        <taxon>Candidatus Bipolaricaulales</taxon>
        <taxon>Candidatus Bipolaricaulaceae</taxon>
        <taxon>Candidatus Bipolaricaulis</taxon>
    </lineage>
</organism>
<dbReference type="PANTHER" id="PTHR47089:SF1">
    <property type="entry name" value="GUANOSINE ABC TRANSPORTER PERMEASE PROTEIN NUPP"/>
    <property type="match status" value="1"/>
</dbReference>
<accession>A0A410FT15</accession>
<evidence type="ECO:0000313" key="7">
    <source>
        <dbReference type="EMBL" id="QAA76153.1"/>
    </source>
</evidence>
<dbReference type="CDD" id="cd06580">
    <property type="entry name" value="TM_PBP1_transp_TpRbsC_like"/>
    <property type="match status" value="1"/>
</dbReference>
<reference evidence="8" key="1">
    <citation type="submission" date="2018-12" db="EMBL/GenBank/DDBJ databases">
        <title>Complete genome sequence of an uncultured bacterium of the candidate phylum Bipolaricaulota.</title>
        <authorList>
            <person name="Kadnikov V.V."/>
            <person name="Mardanov A.V."/>
            <person name="Beletsky A.V."/>
            <person name="Frank Y.A."/>
            <person name="Karnachuk O.V."/>
            <person name="Ravin N.V."/>
        </authorList>
    </citation>
    <scope>NUCLEOTIDE SEQUENCE [LARGE SCALE GENOMIC DNA]</scope>
</reference>
<dbReference type="InterPro" id="IPR001851">
    <property type="entry name" value="ABC_transp_permease"/>
</dbReference>
<keyword evidence="4 6" id="KW-1133">Transmembrane helix</keyword>
<dbReference type="Pfam" id="PF02653">
    <property type="entry name" value="BPD_transp_2"/>
    <property type="match status" value="1"/>
</dbReference>
<protein>
    <recommendedName>
        <fullName evidence="9">Nucleoside ABC transporter, permease protein 1</fullName>
    </recommendedName>
</protein>
<dbReference type="PANTHER" id="PTHR47089">
    <property type="entry name" value="ABC TRANSPORTER, PERMEASE PROTEIN"/>
    <property type="match status" value="1"/>
</dbReference>
<keyword evidence="3 6" id="KW-0812">Transmembrane</keyword>
<feature type="transmembrane region" description="Helical" evidence="6">
    <location>
        <begin position="20"/>
        <end position="42"/>
    </location>
</feature>
<evidence type="ECO:0000256" key="3">
    <source>
        <dbReference type="ARBA" id="ARBA00022692"/>
    </source>
</evidence>
<comment type="subcellular location">
    <subcellularLocation>
        <location evidence="1">Cell membrane</location>
        <topology evidence="1">Multi-pass membrane protein</topology>
    </subcellularLocation>
</comment>
<feature type="transmembrane region" description="Helical" evidence="6">
    <location>
        <begin position="150"/>
        <end position="168"/>
    </location>
</feature>
<dbReference type="EMBL" id="CP034928">
    <property type="protein sequence ID" value="QAA76153.1"/>
    <property type="molecule type" value="Genomic_DNA"/>
</dbReference>
<name>A0A410FT15_BIPS1</name>
<feature type="transmembrane region" description="Helical" evidence="6">
    <location>
        <begin position="241"/>
        <end position="265"/>
    </location>
</feature>
<proteinExistence type="predicted"/>
<keyword evidence="2" id="KW-1003">Cell membrane</keyword>
<evidence type="ECO:0000256" key="4">
    <source>
        <dbReference type="ARBA" id="ARBA00022989"/>
    </source>
</evidence>
<evidence type="ECO:0000256" key="1">
    <source>
        <dbReference type="ARBA" id="ARBA00004651"/>
    </source>
</evidence>
<gene>
    <name evidence="7" type="ORF">BIP78_0387</name>
</gene>
<feature type="transmembrane region" description="Helical" evidence="6">
    <location>
        <begin position="326"/>
        <end position="351"/>
    </location>
</feature>
<evidence type="ECO:0000313" key="8">
    <source>
        <dbReference type="Proteomes" id="UP000287233"/>
    </source>
</evidence>
<feature type="transmembrane region" description="Helical" evidence="6">
    <location>
        <begin position="67"/>
        <end position="85"/>
    </location>
</feature>
<feature type="transmembrane region" description="Helical" evidence="6">
    <location>
        <begin position="277"/>
        <end position="296"/>
    </location>
</feature>
<evidence type="ECO:0008006" key="9">
    <source>
        <dbReference type="Google" id="ProtNLM"/>
    </source>
</evidence>
<feature type="transmembrane region" description="Helical" evidence="6">
    <location>
        <begin position="120"/>
        <end position="141"/>
    </location>
</feature>
<evidence type="ECO:0000256" key="6">
    <source>
        <dbReference type="SAM" id="Phobius"/>
    </source>
</evidence>